<gene>
    <name evidence="9" type="ORF">EZJ19_01905</name>
</gene>
<dbReference type="Pfam" id="PF00534">
    <property type="entry name" value="Glycos_transf_1"/>
    <property type="match status" value="1"/>
</dbReference>
<comment type="similarity">
    <text evidence="1">Belongs to the glycosyltransferase 1 family.</text>
</comment>
<keyword evidence="10" id="KW-1185">Reference proteome</keyword>
<proteinExistence type="inferred from homology"/>
<accession>A0A4V6NB34</accession>
<evidence type="ECO:0000256" key="2">
    <source>
        <dbReference type="ARBA" id="ARBA00012536"/>
    </source>
</evidence>
<dbReference type="InterPro" id="IPR001296">
    <property type="entry name" value="Glyco_trans_1"/>
</dbReference>
<dbReference type="PANTHER" id="PTHR46039:SF5">
    <property type="entry name" value="SUCROSE-PHOSPHATE SYNTHASE 3-RELATED"/>
    <property type="match status" value="1"/>
</dbReference>
<dbReference type="NCBIfam" id="TIGR01484">
    <property type="entry name" value="HAD-SF-IIB"/>
    <property type="match status" value="1"/>
</dbReference>
<organism evidence="9 10">
    <name type="scientific">Parasulfuritortus cantonensis</name>
    <dbReference type="NCBI Taxonomy" id="2528202"/>
    <lineage>
        <taxon>Bacteria</taxon>
        <taxon>Pseudomonadati</taxon>
        <taxon>Pseudomonadota</taxon>
        <taxon>Betaproteobacteria</taxon>
        <taxon>Nitrosomonadales</taxon>
        <taxon>Thiobacillaceae</taxon>
        <taxon>Parasulfuritortus</taxon>
    </lineage>
</organism>
<evidence type="ECO:0000313" key="9">
    <source>
        <dbReference type="EMBL" id="TCJ18492.1"/>
    </source>
</evidence>
<feature type="domain" description="Sucrose phosphatase-like" evidence="7">
    <location>
        <begin position="488"/>
        <end position="724"/>
    </location>
</feature>
<dbReference type="InterPro" id="IPR012822">
    <property type="entry name" value="SucroseP_synth_GlycoTrfase_dom"/>
</dbReference>
<keyword evidence="9" id="KW-0378">Hydrolase</keyword>
<dbReference type="NCBIfam" id="TIGR02471">
    <property type="entry name" value="sucr_syn_bact_C"/>
    <property type="match status" value="1"/>
</dbReference>
<reference evidence="9 10" key="1">
    <citation type="submission" date="2019-03" db="EMBL/GenBank/DDBJ databases">
        <title>Genome sequence of Thiobacillaceae bacterium LSR1, a sulfur-oxidizing bacterium isolated from freshwater sediment.</title>
        <authorList>
            <person name="Li S."/>
        </authorList>
    </citation>
    <scope>NUCLEOTIDE SEQUENCE [LARGE SCALE GENOMIC DNA]</scope>
    <source>
        <strain evidence="9 10">LSR1</strain>
    </source>
</reference>
<dbReference type="Pfam" id="PF13439">
    <property type="entry name" value="Glyco_transf_4"/>
    <property type="match status" value="1"/>
</dbReference>
<evidence type="ECO:0000259" key="6">
    <source>
        <dbReference type="Pfam" id="PF00534"/>
    </source>
</evidence>
<dbReference type="InterPro" id="IPR036412">
    <property type="entry name" value="HAD-like_sf"/>
</dbReference>
<dbReference type="InterPro" id="IPR012821">
    <property type="entry name" value="Sucrose_P_synth_Pase-like_dom"/>
</dbReference>
<dbReference type="PANTHER" id="PTHR46039">
    <property type="entry name" value="SUCROSE-PHOSPHATE SYNTHASE 3-RELATED"/>
    <property type="match status" value="1"/>
</dbReference>
<dbReference type="EMBL" id="SJZB01000010">
    <property type="protein sequence ID" value="TCJ18492.1"/>
    <property type="molecule type" value="Genomic_DNA"/>
</dbReference>
<dbReference type="GO" id="GO:0016791">
    <property type="term" value="F:phosphatase activity"/>
    <property type="evidence" value="ECO:0007669"/>
    <property type="project" value="UniProtKB-ARBA"/>
</dbReference>
<evidence type="ECO:0000313" key="10">
    <source>
        <dbReference type="Proteomes" id="UP000295443"/>
    </source>
</evidence>
<comment type="caution">
    <text evidence="9">The sequence shown here is derived from an EMBL/GenBank/DDBJ whole genome shotgun (WGS) entry which is preliminary data.</text>
</comment>
<evidence type="ECO:0000256" key="4">
    <source>
        <dbReference type="ARBA" id="ARBA00022679"/>
    </source>
</evidence>
<sequence>MVSRNSGLGGGSPSLPESSQTAAPGLYVLLLSIHGLIRSHDLELGRDADTGGQTLYVVELARALAACPGVARVDLVTRRVLDGQVSPDYSAPVEPLAGNARIVRIDAGPEGYLAKESLWDHLDSFADNTLSFLRAEGRLPDLVHSHYADAGYVGKRLAAQLGVPLVHTGHSLGRVKRRRLFAAGLKHDVIEARYQMGRRVEAEEDTLAAAELVIASTADEVEEQYGLYDHYQPGQMRVIPPGVDLARFKPPDGGERAEPIAGEVARFLREPDKPLVLAISRPDERKNIATLVQAYGSSAELQEKANLVVVAGNRDDVRDLDGGAQAVLGNLLLDIDRYDLYGRIAYPKHHRRDEVPVLYRLAASSGGVFINPALTEPFGLTLIEAAASGLPIVATADGGPRDIVANCRNGYLVDPLDGDAIVAALLEVIDDPDSRRRLAQQGLEGVQRHYSWTAHAEAYLAAVRPLLEGGTAPAHPVLRRRPRLYHDRAIFTDLDQNLLGDPASLADFVRVVRANRKCASFGIVTGRSLESALKVMRRHGIPMPDVLISSLGTAIHYAPEYQEDKAWSRHIDHLWTPRAVRAVLDELPGLKRQGKEEQTGFKVSYFIDPQVAPPLETINSLLHQAEQTVNVSLAFGQFLDVTPVRASKGMALRWFTHQWGIPLEHVLAAGGSGADEDMMRGNTLAVVVANRHHEELSKLADVERIYFAQAGYARGILEAIEHYDFYGSCNVPGADGR</sequence>
<dbReference type="InterPro" id="IPR006379">
    <property type="entry name" value="HAD-SF_hydro_IIB"/>
</dbReference>
<keyword evidence="4" id="KW-0808">Transferase</keyword>
<dbReference type="SUPFAM" id="SSF53756">
    <property type="entry name" value="UDP-Glycosyltransferase/glycogen phosphorylase"/>
    <property type="match status" value="1"/>
</dbReference>
<evidence type="ECO:0000256" key="1">
    <source>
        <dbReference type="ARBA" id="ARBA00006530"/>
    </source>
</evidence>
<evidence type="ECO:0000256" key="3">
    <source>
        <dbReference type="ARBA" id="ARBA00022676"/>
    </source>
</evidence>
<dbReference type="Gene3D" id="3.90.1070.10">
    <property type="match status" value="1"/>
</dbReference>
<comment type="catalytic activity">
    <reaction evidence="5">
        <text>beta-D-fructose 6-phosphate + UDP-alpha-D-glucose = sucrose 6(F)-phosphate + UDP + H(+)</text>
        <dbReference type="Rhea" id="RHEA:22172"/>
        <dbReference type="ChEBI" id="CHEBI:15378"/>
        <dbReference type="ChEBI" id="CHEBI:57634"/>
        <dbReference type="ChEBI" id="CHEBI:57723"/>
        <dbReference type="ChEBI" id="CHEBI:58223"/>
        <dbReference type="ChEBI" id="CHEBI:58885"/>
        <dbReference type="EC" id="2.4.1.14"/>
    </reaction>
</comment>
<name>A0A4V6NB34_9PROT</name>
<dbReference type="CDD" id="cd03800">
    <property type="entry name" value="GT4_sucrose_synthase"/>
    <property type="match status" value="1"/>
</dbReference>
<dbReference type="InterPro" id="IPR006380">
    <property type="entry name" value="SPP-like_dom"/>
</dbReference>
<feature type="domain" description="Glycosyl transferase family 1" evidence="6">
    <location>
        <begin position="269"/>
        <end position="442"/>
    </location>
</feature>
<dbReference type="Gene3D" id="3.40.50.2000">
    <property type="entry name" value="Glycogen Phosphorylase B"/>
    <property type="match status" value="2"/>
</dbReference>
<dbReference type="Proteomes" id="UP000295443">
    <property type="component" value="Unassembled WGS sequence"/>
</dbReference>
<dbReference type="OrthoDB" id="433681at2"/>
<feature type="domain" description="Glycosyltransferase subfamily 4-like N-terminal" evidence="8">
    <location>
        <begin position="51"/>
        <end position="247"/>
    </location>
</feature>
<dbReference type="GO" id="GO:0046524">
    <property type="term" value="F:sucrose-phosphate synthase activity"/>
    <property type="evidence" value="ECO:0007669"/>
    <property type="project" value="UniProtKB-EC"/>
</dbReference>
<dbReference type="Pfam" id="PF05116">
    <property type="entry name" value="S6PP"/>
    <property type="match status" value="1"/>
</dbReference>
<dbReference type="Gene3D" id="3.40.50.1000">
    <property type="entry name" value="HAD superfamily/HAD-like"/>
    <property type="match status" value="1"/>
</dbReference>
<evidence type="ECO:0000259" key="8">
    <source>
        <dbReference type="Pfam" id="PF13439"/>
    </source>
</evidence>
<dbReference type="NCBIfam" id="TIGR02472">
    <property type="entry name" value="sucr_P_syn_N"/>
    <property type="match status" value="1"/>
</dbReference>
<dbReference type="InterPro" id="IPR023214">
    <property type="entry name" value="HAD_sf"/>
</dbReference>
<dbReference type="AlphaFoldDB" id="A0A4V6NB34"/>
<dbReference type="EC" id="2.4.1.14" evidence="2"/>
<dbReference type="InterPro" id="IPR028098">
    <property type="entry name" value="Glyco_trans_4-like_N"/>
</dbReference>
<dbReference type="SUPFAM" id="SSF56784">
    <property type="entry name" value="HAD-like"/>
    <property type="match status" value="1"/>
</dbReference>
<dbReference type="InterPro" id="IPR044161">
    <property type="entry name" value="SPS"/>
</dbReference>
<protein>
    <recommendedName>
        <fullName evidence="2">sucrose-phosphate synthase</fullName>
        <ecNumber evidence="2">2.4.1.14</ecNumber>
    </recommendedName>
</protein>
<evidence type="ECO:0000259" key="7">
    <source>
        <dbReference type="Pfam" id="PF05116"/>
    </source>
</evidence>
<evidence type="ECO:0000256" key="5">
    <source>
        <dbReference type="ARBA" id="ARBA00047471"/>
    </source>
</evidence>
<keyword evidence="3" id="KW-0328">Glycosyltransferase</keyword>